<sequence length="125" mass="14986">MTETTFVVLTHFSNSPVSLQHHFFHLYGLISSTVLPIPGDFKRRLEAKVSHLKSKRRRKKAKHQGRRKFTERWRHNPYPRKGTPLYIPRQFYLRFSRHRLNSTFQTPIVRSVLPSPLFVCLFDFH</sequence>
<reference evidence="1" key="1">
    <citation type="submission" date="2023-11" db="EMBL/GenBank/DDBJ databases">
        <authorList>
            <person name="Poullet M."/>
        </authorList>
    </citation>
    <scope>NUCLEOTIDE SEQUENCE</scope>
    <source>
        <strain evidence="1">E1834</strain>
    </source>
</reference>
<comment type="caution">
    <text evidence="1">The sequence shown here is derived from an EMBL/GenBank/DDBJ whole genome shotgun (WGS) entry which is preliminary data.</text>
</comment>
<dbReference type="EMBL" id="CAVMJV010000215">
    <property type="protein sequence ID" value="CAK5125665.1"/>
    <property type="molecule type" value="Genomic_DNA"/>
</dbReference>
<evidence type="ECO:0000313" key="2">
    <source>
        <dbReference type="Proteomes" id="UP001497535"/>
    </source>
</evidence>
<evidence type="ECO:0000313" key="1">
    <source>
        <dbReference type="EMBL" id="CAK5125665.1"/>
    </source>
</evidence>
<proteinExistence type="predicted"/>
<protein>
    <submittedName>
        <fullName evidence="1">Uncharacterized protein</fullName>
    </submittedName>
</protein>
<gene>
    <name evidence="1" type="ORF">MENTE1834_LOCUS48097</name>
</gene>
<organism evidence="1 2">
    <name type="scientific">Meloidogyne enterolobii</name>
    <name type="common">Root-knot nematode worm</name>
    <name type="synonym">Meloidogyne mayaguensis</name>
    <dbReference type="NCBI Taxonomy" id="390850"/>
    <lineage>
        <taxon>Eukaryota</taxon>
        <taxon>Metazoa</taxon>
        <taxon>Ecdysozoa</taxon>
        <taxon>Nematoda</taxon>
        <taxon>Chromadorea</taxon>
        <taxon>Rhabditida</taxon>
        <taxon>Tylenchina</taxon>
        <taxon>Tylenchomorpha</taxon>
        <taxon>Tylenchoidea</taxon>
        <taxon>Meloidogynidae</taxon>
        <taxon>Meloidogyninae</taxon>
        <taxon>Meloidogyne</taxon>
    </lineage>
</organism>
<name>A0ACB1B712_MELEN</name>
<accession>A0ACB1B712</accession>
<dbReference type="Proteomes" id="UP001497535">
    <property type="component" value="Unassembled WGS sequence"/>
</dbReference>
<keyword evidence="2" id="KW-1185">Reference proteome</keyword>